<evidence type="ECO:0000313" key="1">
    <source>
        <dbReference type="EMBL" id="KAK0630344.1"/>
    </source>
</evidence>
<sequence>MSMKNTPSAISYPTTHEENSNWEAMPLNAISKDYKFEDDVLGKTFRFMVQVVGDEGKLQLVDWIEFSRSADLSSPLRWGRGVQIEGWVFDIDAPLLLEGRERYTYLIPAPLPPKAVFRDPSTVPKVEREFVKFLSDFDDVPLDIFSKRHCGAIYTFDGTIFIVVERVEGVSKRIGILSIPNAAVCAKWEDGGIRDGIVHNRRVSHLLTSFKPRWDTVLLE</sequence>
<comment type="caution">
    <text evidence="1">The sequence shown here is derived from an EMBL/GenBank/DDBJ whole genome shotgun (WGS) entry which is preliminary data.</text>
</comment>
<dbReference type="Proteomes" id="UP001174934">
    <property type="component" value="Unassembled WGS sequence"/>
</dbReference>
<name>A0AA39XAI0_9PEZI</name>
<accession>A0AA39XAI0</accession>
<protein>
    <submittedName>
        <fullName evidence="1">Uncharacterized protein</fullName>
    </submittedName>
</protein>
<evidence type="ECO:0000313" key="2">
    <source>
        <dbReference type="Proteomes" id="UP001174934"/>
    </source>
</evidence>
<proteinExistence type="predicted"/>
<gene>
    <name evidence="1" type="ORF">B0T17DRAFT_219092</name>
</gene>
<dbReference type="EMBL" id="JAULSR010000002">
    <property type="protein sequence ID" value="KAK0630344.1"/>
    <property type="molecule type" value="Genomic_DNA"/>
</dbReference>
<organism evidence="1 2">
    <name type="scientific">Bombardia bombarda</name>
    <dbReference type="NCBI Taxonomy" id="252184"/>
    <lineage>
        <taxon>Eukaryota</taxon>
        <taxon>Fungi</taxon>
        <taxon>Dikarya</taxon>
        <taxon>Ascomycota</taxon>
        <taxon>Pezizomycotina</taxon>
        <taxon>Sordariomycetes</taxon>
        <taxon>Sordariomycetidae</taxon>
        <taxon>Sordariales</taxon>
        <taxon>Lasiosphaeriaceae</taxon>
        <taxon>Bombardia</taxon>
    </lineage>
</organism>
<dbReference type="AlphaFoldDB" id="A0AA39XAI0"/>
<keyword evidence="2" id="KW-1185">Reference proteome</keyword>
<reference evidence="1" key="1">
    <citation type="submission" date="2023-06" db="EMBL/GenBank/DDBJ databases">
        <title>Genome-scale phylogeny and comparative genomics of the fungal order Sordariales.</title>
        <authorList>
            <consortium name="Lawrence Berkeley National Laboratory"/>
            <person name="Hensen N."/>
            <person name="Bonometti L."/>
            <person name="Westerberg I."/>
            <person name="Brannstrom I.O."/>
            <person name="Guillou S."/>
            <person name="Cros-Aarteil S."/>
            <person name="Calhoun S."/>
            <person name="Haridas S."/>
            <person name="Kuo A."/>
            <person name="Mondo S."/>
            <person name="Pangilinan J."/>
            <person name="Riley R."/>
            <person name="LaButti K."/>
            <person name="Andreopoulos B."/>
            <person name="Lipzen A."/>
            <person name="Chen C."/>
            <person name="Yanf M."/>
            <person name="Daum C."/>
            <person name="Ng V."/>
            <person name="Clum A."/>
            <person name="Steindorff A."/>
            <person name="Ohm R."/>
            <person name="Martin F."/>
            <person name="Silar P."/>
            <person name="Natvig D."/>
            <person name="Lalanne C."/>
            <person name="Gautier V."/>
            <person name="Ament-velasquez S.L."/>
            <person name="Kruys A."/>
            <person name="Hutchinson M.I."/>
            <person name="Powell A.J."/>
            <person name="Barry K."/>
            <person name="Miller A.N."/>
            <person name="Grigoriev I.V."/>
            <person name="Debuchy R."/>
            <person name="Gladieux P."/>
            <person name="Thoren M.H."/>
            <person name="Johannesson H."/>
        </authorList>
    </citation>
    <scope>NUCLEOTIDE SEQUENCE</scope>
    <source>
        <strain evidence="1">SMH3391-2</strain>
    </source>
</reference>